<dbReference type="EMBL" id="CAFBPM010000028">
    <property type="protein sequence ID" value="CAB5032007.1"/>
    <property type="molecule type" value="Genomic_DNA"/>
</dbReference>
<accession>A0A6J7CW94</accession>
<dbReference type="EMBL" id="CAFABE010000017">
    <property type="protein sequence ID" value="CAB4822988.1"/>
    <property type="molecule type" value="Genomic_DNA"/>
</dbReference>
<evidence type="ECO:0000256" key="1">
    <source>
        <dbReference type="SAM" id="MobiDB-lite"/>
    </source>
</evidence>
<sequence>MAKSRSTFGKMQREQEKKSRAKEKIERREARKSEEPEESTGPAPVVDQGKILLELAKIHEDLADGRLSLEDFEVRQEELRELLMIE</sequence>
<proteinExistence type="predicted"/>
<protein>
    <submittedName>
        <fullName evidence="3">Unannotated protein</fullName>
    </submittedName>
</protein>
<organism evidence="3">
    <name type="scientific">freshwater metagenome</name>
    <dbReference type="NCBI Taxonomy" id="449393"/>
    <lineage>
        <taxon>unclassified sequences</taxon>
        <taxon>metagenomes</taxon>
        <taxon>ecological metagenomes</taxon>
    </lineage>
</organism>
<name>A0A6J7CW94_9ZZZZ</name>
<feature type="compositionally biased region" description="Basic and acidic residues" evidence="1">
    <location>
        <begin position="11"/>
        <end position="34"/>
    </location>
</feature>
<gene>
    <name evidence="2" type="ORF">UFOPK3164_00551</name>
    <name evidence="3" type="ORF">UFOPK3427_00145</name>
    <name evidence="4" type="ORF">UFOPK4112_01771</name>
</gene>
<evidence type="ECO:0000313" key="4">
    <source>
        <dbReference type="EMBL" id="CAB5032007.1"/>
    </source>
</evidence>
<reference evidence="3" key="1">
    <citation type="submission" date="2020-05" db="EMBL/GenBank/DDBJ databases">
        <authorList>
            <person name="Chiriac C."/>
            <person name="Salcher M."/>
            <person name="Ghai R."/>
            <person name="Kavagutti S V."/>
        </authorList>
    </citation>
    <scope>NUCLEOTIDE SEQUENCE</scope>
</reference>
<feature type="region of interest" description="Disordered" evidence="1">
    <location>
        <begin position="1"/>
        <end position="48"/>
    </location>
</feature>
<evidence type="ECO:0000313" key="2">
    <source>
        <dbReference type="EMBL" id="CAB4822988.1"/>
    </source>
</evidence>
<evidence type="ECO:0000313" key="3">
    <source>
        <dbReference type="EMBL" id="CAB4860349.1"/>
    </source>
</evidence>
<dbReference type="AlphaFoldDB" id="A0A6J7CW94"/>
<dbReference type="EMBL" id="CAFBLT010000001">
    <property type="protein sequence ID" value="CAB4860349.1"/>
    <property type="molecule type" value="Genomic_DNA"/>
</dbReference>